<comment type="caution">
    <text evidence="2">The sequence shown here is derived from an EMBL/GenBank/DDBJ whole genome shotgun (WGS) entry which is preliminary data.</text>
</comment>
<sequence length="455" mass="49868">MAGSSQHSGTRKSVSRPHKKAKHELDMRSKSSPKASILKKTTRVVVQPPVASTSSKGKEKAREPPTIVSKKKGKAKADPAQNQNVHLPTSFKVIAGTYEKLLYGLEGTVTYEDSEFKFDLKPVFIFPAHVSCIKKVAASPSGGKWLATGSADEIVKDLSRILNSHRVHIYSLPRRMELYVYSVLVIGKVALSVGKDRTLRMWDLMRGKGSASTKLGKEGELVRWSVNGSMFVVQSMSTIDVYSTDMTLLHTLYHPSRLQDVKFCNRVNGEGELLLAAAEDKKISIYEIPLEKERTPTIIAAMVGHTNRVKAIDTLKISLPPSPNSSRTSTTIVSTASSDGKIHIYDLASVPNEITPNDERPQIPPIAVYDTKGSRLTCLTLADGDGDGGAGETAQGQGHGKRKRDDEDEDQVEEGDEWESQQGDGGDDEESESRSGEDEDEHEDEQEGEEEYESG</sequence>
<evidence type="ECO:0008006" key="4">
    <source>
        <dbReference type="Google" id="ProtNLM"/>
    </source>
</evidence>
<dbReference type="InterPro" id="IPR051959">
    <property type="entry name" value="PAK1-Kinase_Regulator"/>
</dbReference>
<reference evidence="2" key="1">
    <citation type="submission" date="2022-07" db="EMBL/GenBank/DDBJ databases">
        <title>Genome Sequence of Physisporinus lineatus.</title>
        <authorList>
            <person name="Buettner E."/>
        </authorList>
    </citation>
    <scope>NUCLEOTIDE SEQUENCE</scope>
    <source>
        <strain evidence="2">VT162</strain>
    </source>
</reference>
<dbReference type="InterPro" id="IPR001680">
    <property type="entry name" value="WD40_rpt"/>
</dbReference>
<protein>
    <recommendedName>
        <fullName evidence="4">WD40 repeat-like protein</fullName>
    </recommendedName>
</protein>
<dbReference type="SMART" id="SM00320">
    <property type="entry name" value="WD40"/>
    <property type="match status" value="4"/>
</dbReference>
<evidence type="ECO:0000313" key="2">
    <source>
        <dbReference type="EMBL" id="KAJ3485870.1"/>
    </source>
</evidence>
<feature type="compositionally biased region" description="Acidic residues" evidence="1">
    <location>
        <begin position="406"/>
        <end position="455"/>
    </location>
</feature>
<dbReference type="Proteomes" id="UP001212997">
    <property type="component" value="Unassembled WGS sequence"/>
</dbReference>
<dbReference type="EMBL" id="JANAWD010000139">
    <property type="protein sequence ID" value="KAJ3485870.1"/>
    <property type="molecule type" value="Genomic_DNA"/>
</dbReference>
<evidence type="ECO:0000313" key="3">
    <source>
        <dbReference type="Proteomes" id="UP001212997"/>
    </source>
</evidence>
<dbReference type="SUPFAM" id="SSF50978">
    <property type="entry name" value="WD40 repeat-like"/>
    <property type="match status" value="1"/>
</dbReference>
<keyword evidence="3" id="KW-1185">Reference proteome</keyword>
<dbReference type="InterPro" id="IPR036322">
    <property type="entry name" value="WD40_repeat_dom_sf"/>
</dbReference>
<accession>A0AAD5V4H2</accession>
<proteinExistence type="predicted"/>
<dbReference type="PANTHER" id="PTHR44675:SF1">
    <property type="entry name" value="P21-ACTIVATED PROTEIN KINASE-INTERACTING PROTEIN 1"/>
    <property type="match status" value="1"/>
</dbReference>
<dbReference type="InterPro" id="IPR015943">
    <property type="entry name" value="WD40/YVTN_repeat-like_dom_sf"/>
</dbReference>
<dbReference type="Gene3D" id="2.130.10.10">
    <property type="entry name" value="YVTN repeat-like/Quinoprotein amine dehydrogenase"/>
    <property type="match status" value="2"/>
</dbReference>
<dbReference type="AlphaFoldDB" id="A0AAD5V4H2"/>
<feature type="compositionally biased region" description="Basic residues" evidence="1">
    <location>
        <begin position="9"/>
        <end position="22"/>
    </location>
</feature>
<feature type="region of interest" description="Disordered" evidence="1">
    <location>
        <begin position="380"/>
        <end position="455"/>
    </location>
</feature>
<evidence type="ECO:0000256" key="1">
    <source>
        <dbReference type="SAM" id="MobiDB-lite"/>
    </source>
</evidence>
<dbReference type="Pfam" id="PF00400">
    <property type="entry name" value="WD40"/>
    <property type="match status" value="2"/>
</dbReference>
<gene>
    <name evidence="2" type="ORF">NLI96_g4645</name>
</gene>
<feature type="region of interest" description="Disordered" evidence="1">
    <location>
        <begin position="1"/>
        <end position="80"/>
    </location>
</feature>
<dbReference type="PANTHER" id="PTHR44675">
    <property type="entry name" value="PAK1 INTERACTING PROTEIN 1"/>
    <property type="match status" value="1"/>
</dbReference>
<organism evidence="2 3">
    <name type="scientific">Meripilus lineatus</name>
    <dbReference type="NCBI Taxonomy" id="2056292"/>
    <lineage>
        <taxon>Eukaryota</taxon>
        <taxon>Fungi</taxon>
        <taxon>Dikarya</taxon>
        <taxon>Basidiomycota</taxon>
        <taxon>Agaricomycotina</taxon>
        <taxon>Agaricomycetes</taxon>
        <taxon>Polyporales</taxon>
        <taxon>Meripilaceae</taxon>
        <taxon>Meripilus</taxon>
    </lineage>
</organism>
<name>A0AAD5V4H2_9APHY</name>